<dbReference type="Gene3D" id="3.90.190.20">
    <property type="entry name" value="Mur ligase, C-terminal domain"/>
    <property type="match status" value="1"/>
</dbReference>
<evidence type="ECO:0000256" key="17">
    <source>
        <dbReference type="HAMAP-Rule" id="MF_00639"/>
    </source>
</evidence>
<dbReference type="NCBIfam" id="TIGR01087">
    <property type="entry name" value="murD"/>
    <property type="match status" value="1"/>
</dbReference>
<comment type="function">
    <text evidence="1 17 18">Cell wall formation. Catalyzes the addition of glutamate to the nucleotide precursor UDP-N-acetylmuramoyl-L-alanine (UMA).</text>
</comment>
<comment type="pathway">
    <text evidence="3 17 18">Cell wall biogenesis; peptidoglycan biosynthesis.</text>
</comment>
<evidence type="ECO:0000256" key="14">
    <source>
        <dbReference type="ARBA" id="ARBA00030398"/>
    </source>
</evidence>
<dbReference type="Proteomes" id="UP000624041">
    <property type="component" value="Unassembled WGS sequence"/>
</dbReference>
<evidence type="ECO:0000256" key="9">
    <source>
        <dbReference type="ARBA" id="ARBA00022741"/>
    </source>
</evidence>
<proteinExistence type="inferred from homology"/>
<keyword evidence="22" id="KW-1185">Reference proteome</keyword>
<comment type="catalytic activity">
    <reaction evidence="16 17 18">
        <text>UDP-N-acetyl-alpha-D-muramoyl-L-alanine + D-glutamate + ATP = UDP-N-acetyl-alpha-D-muramoyl-L-alanyl-D-glutamate + ADP + phosphate + H(+)</text>
        <dbReference type="Rhea" id="RHEA:16429"/>
        <dbReference type="ChEBI" id="CHEBI:15378"/>
        <dbReference type="ChEBI" id="CHEBI:29986"/>
        <dbReference type="ChEBI" id="CHEBI:30616"/>
        <dbReference type="ChEBI" id="CHEBI:43474"/>
        <dbReference type="ChEBI" id="CHEBI:83898"/>
        <dbReference type="ChEBI" id="CHEBI:83900"/>
        <dbReference type="ChEBI" id="CHEBI:456216"/>
        <dbReference type="EC" id="6.3.2.9"/>
    </reaction>
</comment>
<feature type="domain" description="Mur ligase C-terminal" evidence="19">
    <location>
        <begin position="312"/>
        <end position="425"/>
    </location>
</feature>
<dbReference type="HAMAP" id="MF_00639">
    <property type="entry name" value="MurD"/>
    <property type="match status" value="1"/>
</dbReference>
<feature type="binding site" evidence="17">
    <location>
        <begin position="118"/>
        <end position="124"/>
    </location>
    <ligand>
        <name>ATP</name>
        <dbReference type="ChEBI" id="CHEBI:30616"/>
    </ligand>
</feature>
<dbReference type="Pfam" id="PF08245">
    <property type="entry name" value="Mur_ligase_M"/>
    <property type="match status" value="1"/>
</dbReference>
<evidence type="ECO:0000256" key="16">
    <source>
        <dbReference type="ARBA" id="ARBA00047632"/>
    </source>
</evidence>
<name>A0A918CYN2_9BACI</name>
<evidence type="ECO:0000256" key="1">
    <source>
        <dbReference type="ARBA" id="ARBA00002734"/>
    </source>
</evidence>
<evidence type="ECO:0000256" key="8">
    <source>
        <dbReference type="ARBA" id="ARBA00022598"/>
    </source>
</evidence>
<gene>
    <name evidence="17 21" type="primary">murD</name>
    <name evidence="21" type="ORF">GCM10007971_01720</name>
</gene>
<dbReference type="GO" id="GO:0071555">
    <property type="term" value="P:cell wall organization"/>
    <property type="evidence" value="ECO:0007669"/>
    <property type="project" value="UniProtKB-KW"/>
</dbReference>
<dbReference type="GO" id="GO:0005524">
    <property type="term" value="F:ATP binding"/>
    <property type="evidence" value="ECO:0007669"/>
    <property type="project" value="UniProtKB-UniRule"/>
</dbReference>
<dbReference type="GO" id="GO:0051301">
    <property type="term" value="P:cell division"/>
    <property type="evidence" value="ECO:0007669"/>
    <property type="project" value="UniProtKB-KW"/>
</dbReference>
<dbReference type="GO" id="GO:0008764">
    <property type="term" value="F:UDP-N-acetylmuramoylalanine-D-glutamate ligase activity"/>
    <property type="evidence" value="ECO:0007669"/>
    <property type="project" value="UniProtKB-UniRule"/>
</dbReference>
<evidence type="ECO:0000313" key="21">
    <source>
        <dbReference type="EMBL" id="GGN49277.1"/>
    </source>
</evidence>
<dbReference type="InterPro" id="IPR036565">
    <property type="entry name" value="Mur-like_cat_sf"/>
</dbReference>
<evidence type="ECO:0000256" key="11">
    <source>
        <dbReference type="ARBA" id="ARBA00022960"/>
    </source>
</evidence>
<comment type="caution">
    <text evidence="21">The sequence shown here is derived from an EMBL/GenBank/DDBJ whole genome shotgun (WGS) entry which is preliminary data.</text>
</comment>
<dbReference type="SUPFAM" id="SSF51984">
    <property type="entry name" value="MurCD N-terminal domain"/>
    <property type="match status" value="1"/>
</dbReference>
<reference evidence="21" key="1">
    <citation type="journal article" date="2014" name="Int. J. Syst. Evol. Microbiol.">
        <title>Complete genome sequence of Corynebacterium casei LMG S-19264T (=DSM 44701T), isolated from a smear-ripened cheese.</title>
        <authorList>
            <consortium name="US DOE Joint Genome Institute (JGI-PGF)"/>
            <person name="Walter F."/>
            <person name="Albersmeier A."/>
            <person name="Kalinowski J."/>
            <person name="Ruckert C."/>
        </authorList>
    </citation>
    <scope>NUCLEOTIDE SEQUENCE</scope>
    <source>
        <strain evidence="21">JCM 17251</strain>
    </source>
</reference>
<keyword evidence="8 17" id="KW-0436">Ligase</keyword>
<evidence type="ECO:0000256" key="6">
    <source>
        <dbReference type="ARBA" id="ARBA00015655"/>
    </source>
</evidence>
<evidence type="ECO:0000259" key="20">
    <source>
        <dbReference type="Pfam" id="PF08245"/>
    </source>
</evidence>
<dbReference type="SUPFAM" id="SSF53623">
    <property type="entry name" value="MurD-like peptide ligases, catalytic domain"/>
    <property type="match status" value="1"/>
</dbReference>
<evidence type="ECO:0000256" key="2">
    <source>
        <dbReference type="ARBA" id="ARBA00004496"/>
    </source>
</evidence>
<dbReference type="InterPro" id="IPR036615">
    <property type="entry name" value="Mur_ligase_C_dom_sf"/>
</dbReference>
<protein>
    <recommendedName>
        <fullName evidence="6 17">UDP-N-acetylmuramoylalanine--D-glutamate ligase</fullName>
        <ecNumber evidence="5 17">6.3.2.9</ecNumber>
    </recommendedName>
    <alternativeName>
        <fullName evidence="15 17">D-glutamic acid-adding enzyme</fullName>
    </alternativeName>
    <alternativeName>
        <fullName evidence="14 17">UDP-N-acetylmuramoyl-L-alanyl-D-glutamate synthetase</fullName>
    </alternativeName>
</protein>
<evidence type="ECO:0000256" key="18">
    <source>
        <dbReference type="RuleBase" id="RU003664"/>
    </source>
</evidence>
<dbReference type="Gene3D" id="3.40.1190.10">
    <property type="entry name" value="Mur-like, catalytic domain"/>
    <property type="match status" value="1"/>
</dbReference>
<dbReference type="GO" id="GO:0009252">
    <property type="term" value="P:peptidoglycan biosynthetic process"/>
    <property type="evidence" value="ECO:0007669"/>
    <property type="project" value="UniProtKB-UniRule"/>
</dbReference>
<comment type="subcellular location">
    <subcellularLocation>
        <location evidence="2 17 18">Cytoplasm</location>
    </subcellularLocation>
</comment>
<dbReference type="EMBL" id="BMOS01000001">
    <property type="protein sequence ID" value="GGN49277.1"/>
    <property type="molecule type" value="Genomic_DNA"/>
</dbReference>
<dbReference type="SUPFAM" id="SSF53244">
    <property type="entry name" value="MurD-like peptide ligases, peptide-binding domain"/>
    <property type="match status" value="1"/>
</dbReference>
<dbReference type="Gene3D" id="3.40.50.720">
    <property type="entry name" value="NAD(P)-binding Rossmann-like Domain"/>
    <property type="match status" value="1"/>
</dbReference>
<dbReference type="Pfam" id="PF02875">
    <property type="entry name" value="Mur_ligase_C"/>
    <property type="match status" value="1"/>
</dbReference>
<organism evidence="21 22">
    <name type="scientific">Oceanobacillus indicireducens</name>
    <dbReference type="NCBI Taxonomy" id="1004261"/>
    <lineage>
        <taxon>Bacteria</taxon>
        <taxon>Bacillati</taxon>
        <taxon>Bacillota</taxon>
        <taxon>Bacilli</taxon>
        <taxon>Bacillales</taxon>
        <taxon>Bacillaceae</taxon>
        <taxon>Oceanobacillus</taxon>
    </lineage>
</organism>
<evidence type="ECO:0000256" key="3">
    <source>
        <dbReference type="ARBA" id="ARBA00004752"/>
    </source>
</evidence>
<evidence type="ECO:0000256" key="4">
    <source>
        <dbReference type="ARBA" id="ARBA00010416"/>
    </source>
</evidence>
<keyword evidence="11 17" id="KW-0133">Cell shape</keyword>
<keyword evidence="17 18" id="KW-0131">Cell cycle</keyword>
<evidence type="ECO:0000259" key="19">
    <source>
        <dbReference type="Pfam" id="PF02875"/>
    </source>
</evidence>
<keyword evidence="13 17" id="KW-0961">Cell wall biogenesis/degradation</keyword>
<keyword evidence="9 17" id="KW-0547">Nucleotide-binding</keyword>
<evidence type="ECO:0000256" key="12">
    <source>
        <dbReference type="ARBA" id="ARBA00022984"/>
    </source>
</evidence>
<dbReference type="Pfam" id="PF21799">
    <property type="entry name" value="MurD-like_N"/>
    <property type="match status" value="1"/>
</dbReference>
<feature type="domain" description="Mur ligase central" evidence="20">
    <location>
        <begin position="116"/>
        <end position="290"/>
    </location>
</feature>
<dbReference type="InterPro" id="IPR013221">
    <property type="entry name" value="Mur_ligase_cen"/>
</dbReference>
<evidence type="ECO:0000256" key="5">
    <source>
        <dbReference type="ARBA" id="ARBA00012212"/>
    </source>
</evidence>
<dbReference type="RefSeq" id="WP_188855646.1">
    <property type="nucleotide sequence ID" value="NZ_BMOS01000001.1"/>
</dbReference>
<evidence type="ECO:0000256" key="10">
    <source>
        <dbReference type="ARBA" id="ARBA00022840"/>
    </source>
</evidence>
<dbReference type="AlphaFoldDB" id="A0A918CYN2"/>
<keyword evidence="10 17" id="KW-0067">ATP-binding</keyword>
<evidence type="ECO:0000256" key="7">
    <source>
        <dbReference type="ARBA" id="ARBA00022490"/>
    </source>
</evidence>
<dbReference type="PANTHER" id="PTHR43692">
    <property type="entry name" value="UDP-N-ACETYLMURAMOYLALANINE--D-GLUTAMATE LIGASE"/>
    <property type="match status" value="1"/>
</dbReference>
<dbReference type="PANTHER" id="PTHR43692:SF1">
    <property type="entry name" value="UDP-N-ACETYLMURAMOYLALANINE--D-GLUTAMATE LIGASE"/>
    <property type="match status" value="1"/>
</dbReference>
<dbReference type="GO" id="GO:0008360">
    <property type="term" value="P:regulation of cell shape"/>
    <property type="evidence" value="ECO:0007669"/>
    <property type="project" value="UniProtKB-KW"/>
</dbReference>
<keyword evidence="17 18" id="KW-0132">Cell division</keyword>
<keyword evidence="12 17" id="KW-0573">Peptidoglycan synthesis</keyword>
<dbReference type="InterPro" id="IPR005762">
    <property type="entry name" value="MurD"/>
</dbReference>
<reference evidence="21" key="2">
    <citation type="submission" date="2020-09" db="EMBL/GenBank/DDBJ databases">
        <authorList>
            <person name="Sun Q."/>
            <person name="Ohkuma M."/>
        </authorList>
    </citation>
    <scope>NUCLEOTIDE SEQUENCE</scope>
    <source>
        <strain evidence="21">JCM 17251</strain>
    </source>
</reference>
<evidence type="ECO:0000256" key="13">
    <source>
        <dbReference type="ARBA" id="ARBA00023316"/>
    </source>
</evidence>
<evidence type="ECO:0000313" key="22">
    <source>
        <dbReference type="Proteomes" id="UP000624041"/>
    </source>
</evidence>
<sequence>MRKLEAFPYHHVLVLGLARSGTAAAKTLLKNGKQVRVNDQQLTTKSTVVQDLVALGAEIVLGSHPLSVLEGIEIIVKNPGISYDNPVLIEAVKRNIPIVTEIEIAYQLVPGTLIGITGSNGKTTTTTLTTKMLEESKQQVKVAGNIGIVATEVAESLTDDETLVLELSSFQLQGTIDFRPNIAVILNIYQAHLDYHKSLENYKQAKYNIFRNQTEDDYLIYNADDSDITTAIADTRARRIPFSTTREVQNGAWSDGEAIYFQNEKIMDVEKIVLVGDHHLENILAAICAAKLAGATNEGIERVLTTFAGVEHRLQYVTNLQGRYFYNDSKATNMLATEKALASFKQPTILLAGGLDRGDDLTGLIPHLKNVKGLVSFGETKEKFNEVAKQAGIPHVLTAENVEDAVQKGYGISEENDVILLSPACASWDQYRTFEERGDMFIQAVHKLL</sequence>
<keyword evidence="7 17" id="KW-0963">Cytoplasm</keyword>
<comment type="similarity">
    <text evidence="4 17">Belongs to the MurCDEF family.</text>
</comment>
<dbReference type="GO" id="GO:0005737">
    <property type="term" value="C:cytoplasm"/>
    <property type="evidence" value="ECO:0007669"/>
    <property type="project" value="UniProtKB-SubCell"/>
</dbReference>
<dbReference type="InterPro" id="IPR004101">
    <property type="entry name" value="Mur_ligase_C"/>
</dbReference>
<dbReference type="EC" id="6.3.2.9" evidence="5 17"/>
<accession>A0A918CYN2</accession>
<evidence type="ECO:0000256" key="15">
    <source>
        <dbReference type="ARBA" id="ARBA00032324"/>
    </source>
</evidence>